<dbReference type="EMBL" id="FP929003">
    <property type="protein sequence ID" value="CBK43427.1"/>
    <property type="molecule type" value="Genomic_DNA"/>
</dbReference>
<name>D8P7T1_9BACT</name>
<evidence type="ECO:0000313" key="3">
    <source>
        <dbReference type="Proteomes" id="UP000001660"/>
    </source>
</evidence>
<accession>D8P7T1</accession>
<dbReference type="Pfam" id="PF07238">
    <property type="entry name" value="PilZ"/>
    <property type="match status" value="1"/>
</dbReference>
<keyword evidence="3" id="KW-1185">Reference proteome</keyword>
<reference evidence="2 3" key="1">
    <citation type="journal article" date="2010" name="Proc. Natl. Acad. Sci. U.S.A.">
        <title>A Nitrospira metagenome illuminates the physiology and evolution of globally important nitrite-oxidizing bacteria.</title>
        <authorList>
            <person name="Lucker S."/>
            <person name="Wagner M."/>
            <person name="Maixner F."/>
            <person name="Pelletier E."/>
            <person name="Koch H."/>
            <person name="Vacherie B."/>
            <person name="Rattei T."/>
            <person name="Sinninghe Damste J."/>
            <person name="Spieck E."/>
            <person name="Le Paslier D."/>
            <person name="Daims H."/>
        </authorList>
    </citation>
    <scope>NUCLEOTIDE SEQUENCE [LARGE SCALE GENOMIC DNA]</scope>
</reference>
<dbReference type="KEGG" id="nde:NIDE3750"/>
<dbReference type="HOGENOM" id="CLU_2022519_0_0_0"/>
<dbReference type="InterPro" id="IPR009875">
    <property type="entry name" value="PilZ_domain"/>
</dbReference>
<proteinExistence type="predicted"/>
<gene>
    <name evidence="2" type="ORF">NIDE3750</name>
</gene>
<protein>
    <recommendedName>
        <fullName evidence="1">PilZ domain-containing protein</fullName>
    </recommendedName>
</protein>
<dbReference type="Gene3D" id="2.40.10.220">
    <property type="entry name" value="predicted glycosyltransferase like domains"/>
    <property type="match status" value="1"/>
</dbReference>
<evidence type="ECO:0000259" key="1">
    <source>
        <dbReference type="Pfam" id="PF07238"/>
    </source>
</evidence>
<dbReference type="Proteomes" id="UP000001660">
    <property type="component" value="Chromosome"/>
</dbReference>
<feature type="domain" description="PilZ" evidence="1">
    <location>
        <begin position="3"/>
        <end position="94"/>
    </location>
</feature>
<sequence length="122" mass="13736">MAKRKNIRVEMNRPIELQGPRGTSQGVVRDFSPGGCRIEQPEAKVHCGMRLTLRLSLPDRREPIEIKPAVVTWTGKDSFGVEFLSLSQDIRARVKMVYDLLLEAQSSAESERVISLPSVSWT</sequence>
<dbReference type="GO" id="GO:0035438">
    <property type="term" value="F:cyclic-di-GMP binding"/>
    <property type="evidence" value="ECO:0007669"/>
    <property type="project" value="InterPro"/>
</dbReference>
<dbReference type="AlphaFoldDB" id="D8P7T1"/>
<dbReference type="SUPFAM" id="SSF141371">
    <property type="entry name" value="PilZ domain-like"/>
    <property type="match status" value="1"/>
</dbReference>
<organism evidence="2 3">
    <name type="scientific">Nitrospira defluvii</name>
    <dbReference type="NCBI Taxonomy" id="330214"/>
    <lineage>
        <taxon>Bacteria</taxon>
        <taxon>Pseudomonadati</taxon>
        <taxon>Nitrospirota</taxon>
        <taxon>Nitrospiria</taxon>
        <taxon>Nitrospirales</taxon>
        <taxon>Nitrospiraceae</taxon>
        <taxon>Nitrospira</taxon>
    </lineage>
</organism>
<evidence type="ECO:0000313" key="2">
    <source>
        <dbReference type="EMBL" id="CBK43427.1"/>
    </source>
</evidence>